<accession>A0A8K0E613</accession>
<dbReference type="Gene3D" id="3.40.30.10">
    <property type="entry name" value="Glutaredoxin"/>
    <property type="match status" value="1"/>
</dbReference>
<proteinExistence type="predicted"/>
<dbReference type="InterPro" id="IPR050802">
    <property type="entry name" value="EF-GSTs"/>
</dbReference>
<keyword evidence="3" id="KW-1185">Reference proteome</keyword>
<dbReference type="AlphaFoldDB" id="A0A8K0E613"/>
<dbReference type="Proteomes" id="UP000838412">
    <property type="component" value="Chromosome 12"/>
</dbReference>
<reference evidence="2" key="1">
    <citation type="submission" date="2022-01" db="EMBL/GenBank/DDBJ databases">
        <authorList>
            <person name="Braso-Vives M."/>
        </authorList>
    </citation>
    <scope>NUCLEOTIDE SEQUENCE</scope>
</reference>
<dbReference type="EMBL" id="OV696697">
    <property type="protein sequence ID" value="CAH1241649.1"/>
    <property type="molecule type" value="Genomic_DNA"/>
</dbReference>
<evidence type="ECO:0000313" key="2">
    <source>
        <dbReference type="EMBL" id="CAH1241649.1"/>
    </source>
</evidence>
<evidence type="ECO:0000313" key="3">
    <source>
        <dbReference type="Proteomes" id="UP000838412"/>
    </source>
</evidence>
<dbReference type="InterPro" id="IPR010987">
    <property type="entry name" value="Glutathione-S-Trfase_C-like"/>
</dbReference>
<evidence type="ECO:0000259" key="1">
    <source>
        <dbReference type="PROSITE" id="PS50405"/>
    </source>
</evidence>
<dbReference type="PROSITE" id="PS50405">
    <property type="entry name" value="GST_CTER"/>
    <property type="match status" value="1"/>
</dbReference>
<dbReference type="Gene3D" id="1.20.1050.10">
    <property type="match status" value="1"/>
</dbReference>
<protein>
    <submittedName>
        <fullName evidence="2">Hypp6380 protein</fullName>
    </submittedName>
</protein>
<dbReference type="OrthoDB" id="10061961at2759"/>
<name>A0A8K0E613_BRALA</name>
<dbReference type="GO" id="GO:0005737">
    <property type="term" value="C:cytoplasm"/>
    <property type="evidence" value="ECO:0007669"/>
    <property type="project" value="TreeGrafter"/>
</dbReference>
<dbReference type="GO" id="GO:0005634">
    <property type="term" value="C:nucleus"/>
    <property type="evidence" value="ECO:0007669"/>
    <property type="project" value="TreeGrafter"/>
</dbReference>
<sequence length="249" mass="27425">MKLLTDSGNPHALKAVVAANIAGAELQIQEVDRTSCSGKALFSANAACRYLLGNKDSDDFQVDEWLEWESSQLQPFLAPYLLTCVGQGKKDSALFAAVFPLLEHLDKAVKDRQYIVGVCLCLKQNSVTSADIVVWSALFPLYGDSSKLAADEWLRYSGIVDWFQNLSTQAAFKSAIATVTKGKGVSACKVQVLCKPDWFFLFHKDFCIFTDPGQFSQLSQHSVSLSCQSCHVVLVILFHSCQEPIPLFS</sequence>
<gene>
    <name evidence="2" type="primary">Hypp6380</name>
    <name evidence="2" type="ORF">BLAG_LOCUS5170</name>
</gene>
<dbReference type="PANTHER" id="PTHR43986:SF1">
    <property type="entry name" value="ELONGATION FACTOR 1-GAMMA"/>
    <property type="match status" value="1"/>
</dbReference>
<dbReference type="GO" id="GO:0006414">
    <property type="term" value="P:translational elongation"/>
    <property type="evidence" value="ECO:0007669"/>
    <property type="project" value="TreeGrafter"/>
</dbReference>
<dbReference type="InterPro" id="IPR036282">
    <property type="entry name" value="Glutathione-S-Trfase_C_sf"/>
</dbReference>
<organism evidence="2 3">
    <name type="scientific">Branchiostoma lanceolatum</name>
    <name type="common">Common lancelet</name>
    <name type="synonym">Amphioxus lanceolatum</name>
    <dbReference type="NCBI Taxonomy" id="7740"/>
    <lineage>
        <taxon>Eukaryota</taxon>
        <taxon>Metazoa</taxon>
        <taxon>Chordata</taxon>
        <taxon>Cephalochordata</taxon>
        <taxon>Leptocardii</taxon>
        <taxon>Amphioxiformes</taxon>
        <taxon>Branchiostomatidae</taxon>
        <taxon>Branchiostoma</taxon>
    </lineage>
</organism>
<dbReference type="PANTHER" id="PTHR43986">
    <property type="entry name" value="ELONGATION FACTOR 1-GAMMA"/>
    <property type="match status" value="1"/>
</dbReference>
<dbReference type="SUPFAM" id="SSF47616">
    <property type="entry name" value="GST C-terminal domain-like"/>
    <property type="match status" value="1"/>
</dbReference>
<feature type="domain" description="GST C-terminal" evidence="1">
    <location>
        <begin position="55"/>
        <end position="200"/>
    </location>
</feature>